<dbReference type="EMBL" id="HADX01002691">
    <property type="protein sequence ID" value="SBP24923.1"/>
    <property type="molecule type" value="Transcribed_RNA"/>
</dbReference>
<sequence>NKMNSRERGNKSYFPIRFALLPESHMYYEKQLCFNCHVISVLVACKIS</sequence>
<accession>A0A1A7Y3R4</accession>
<feature type="non-terminal residue" evidence="1">
    <location>
        <position position="1"/>
    </location>
</feature>
<protein>
    <submittedName>
        <fullName evidence="1">ADAM metallopeptidase with thrombospondin type 1 motif, 6</fullName>
    </submittedName>
</protein>
<reference evidence="1" key="2">
    <citation type="submission" date="2016-06" db="EMBL/GenBank/DDBJ databases">
        <title>The genome of a short-lived fish provides insights into sex chromosome evolution and the genetic control of aging.</title>
        <authorList>
            <person name="Reichwald K."/>
            <person name="Felder M."/>
            <person name="Petzold A."/>
            <person name="Koch P."/>
            <person name="Groth M."/>
            <person name="Platzer M."/>
        </authorList>
    </citation>
    <scope>NUCLEOTIDE SEQUENCE</scope>
    <source>
        <tissue evidence="1">Brain</tissue>
    </source>
</reference>
<organism evidence="1">
    <name type="scientific">Iconisemion striatum</name>
    <dbReference type="NCBI Taxonomy" id="60296"/>
    <lineage>
        <taxon>Eukaryota</taxon>
        <taxon>Metazoa</taxon>
        <taxon>Chordata</taxon>
        <taxon>Craniata</taxon>
        <taxon>Vertebrata</taxon>
        <taxon>Euteleostomi</taxon>
        <taxon>Actinopterygii</taxon>
        <taxon>Neopterygii</taxon>
        <taxon>Teleostei</taxon>
        <taxon>Neoteleostei</taxon>
        <taxon>Acanthomorphata</taxon>
        <taxon>Ovalentaria</taxon>
        <taxon>Atherinomorphae</taxon>
        <taxon>Cyprinodontiformes</taxon>
        <taxon>Nothobranchiidae</taxon>
        <taxon>Iconisemion</taxon>
    </lineage>
</organism>
<dbReference type="AlphaFoldDB" id="A0A1A7Y3R4"/>
<proteinExistence type="predicted"/>
<gene>
    <name evidence="1" type="primary">ADAMTS6</name>
</gene>
<reference evidence="1" key="1">
    <citation type="submission" date="2016-05" db="EMBL/GenBank/DDBJ databases">
        <authorList>
            <person name="Lavstsen T."/>
            <person name="Jespersen J.S."/>
        </authorList>
    </citation>
    <scope>NUCLEOTIDE SEQUENCE</scope>
    <source>
        <tissue evidence="1">Brain</tissue>
    </source>
</reference>
<evidence type="ECO:0000313" key="1">
    <source>
        <dbReference type="EMBL" id="SBP24923.1"/>
    </source>
</evidence>
<name>A0A1A7Y3R4_9TELE</name>